<reference evidence="4 5" key="1">
    <citation type="submission" date="2018-06" db="EMBL/GenBank/DDBJ databases">
        <authorList>
            <consortium name="Pathogen Informatics"/>
            <person name="Doyle S."/>
        </authorList>
    </citation>
    <scope>NUCLEOTIDE SEQUENCE [LARGE SCALE GENOMIC DNA]</scope>
    <source>
        <strain evidence="4 5">NCTC13294</strain>
    </source>
</reference>
<dbReference type="InterPro" id="IPR013123">
    <property type="entry name" value="SpoU_subst-bd"/>
</dbReference>
<dbReference type="RefSeq" id="WP_115611521.1">
    <property type="nucleotide sequence ID" value="NZ_JBHLZC010000001.1"/>
</dbReference>
<dbReference type="InterPro" id="IPR029026">
    <property type="entry name" value="tRNA_m1G_MTases_N"/>
</dbReference>
<dbReference type="Gene3D" id="3.30.1330.30">
    <property type="match status" value="1"/>
</dbReference>
<evidence type="ECO:0000256" key="2">
    <source>
        <dbReference type="ARBA" id="ARBA00022679"/>
    </source>
</evidence>
<dbReference type="GO" id="GO:0005829">
    <property type="term" value="C:cytosol"/>
    <property type="evidence" value="ECO:0007669"/>
    <property type="project" value="TreeGrafter"/>
</dbReference>
<dbReference type="InterPro" id="IPR004441">
    <property type="entry name" value="rRNA_MeTrfase_TrmH"/>
</dbReference>
<organism evidence="4 5">
    <name type="scientific">Cardiobacterium valvarum</name>
    <dbReference type="NCBI Taxonomy" id="194702"/>
    <lineage>
        <taxon>Bacteria</taxon>
        <taxon>Pseudomonadati</taxon>
        <taxon>Pseudomonadota</taxon>
        <taxon>Gammaproteobacteria</taxon>
        <taxon>Cardiobacteriales</taxon>
        <taxon>Cardiobacteriaceae</taxon>
        <taxon>Cardiobacterium</taxon>
    </lineage>
</organism>
<dbReference type="Proteomes" id="UP000254572">
    <property type="component" value="Unassembled WGS sequence"/>
</dbReference>
<name>A0A381E6U9_9GAMM</name>
<dbReference type="GO" id="GO:0008173">
    <property type="term" value="F:RNA methyltransferase activity"/>
    <property type="evidence" value="ECO:0007669"/>
    <property type="project" value="InterPro"/>
</dbReference>
<accession>A0A381E6U9</accession>
<feature type="domain" description="RNA 2-O ribose methyltransferase substrate binding" evidence="3">
    <location>
        <begin position="6"/>
        <end position="80"/>
    </location>
</feature>
<evidence type="ECO:0000259" key="3">
    <source>
        <dbReference type="SMART" id="SM00967"/>
    </source>
</evidence>
<dbReference type="PANTHER" id="PTHR46429">
    <property type="entry name" value="23S RRNA (GUANOSINE-2'-O-)-METHYLTRANSFERASE RLMB"/>
    <property type="match status" value="1"/>
</dbReference>
<evidence type="ECO:0000256" key="1">
    <source>
        <dbReference type="ARBA" id="ARBA00022603"/>
    </source>
</evidence>
<dbReference type="SUPFAM" id="SSF55315">
    <property type="entry name" value="L30e-like"/>
    <property type="match status" value="1"/>
</dbReference>
<dbReference type="EMBL" id="UFUW01000001">
    <property type="protein sequence ID" value="SUX22255.1"/>
    <property type="molecule type" value="Genomic_DNA"/>
</dbReference>
<dbReference type="PANTHER" id="PTHR46429:SF1">
    <property type="entry name" value="23S RRNA (GUANOSINE-2'-O-)-METHYLTRANSFERASE RLMB"/>
    <property type="match status" value="1"/>
</dbReference>
<keyword evidence="2 4" id="KW-0808">Transferase</keyword>
<dbReference type="AlphaFoldDB" id="A0A381E6U9"/>
<dbReference type="NCBIfam" id="TIGR00186">
    <property type="entry name" value="rRNA_methyl_3"/>
    <property type="match status" value="1"/>
</dbReference>
<dbReference type="InterPro" id="IPR029064">
    <property type="entry name" value="Ribosomal_eL30-like_sf"/>
</dbReference>
<protein>
    <submittedName>
        <fullName evidence="4">23S rRNA (Guanosine-2'-O-)-methyltransferase RlmB</fullName>
        <ecNumber evidence="4">2.1.1.185</ecNumber>
    </submittedName>
</protein>
<dbReference type="SUPFAM" id="SSF75217">
    <property type="entry name" value="alpha/beta knot"/>
    <property type="match status" value="1"/>
</dbReference>
<dbReference type="SMART" id="SM00967">
    <property type="entry name" value="SpoU_sub_bind"/>
    <property type="match status" value="1"/>
</dbReference>
<dbReference type="InterPro" id="IPR001537">
    <property type="entry name" value="SpoU_MeTrfase"/>
</dbReference>
<sequence length="244" mass="26090">MSREKYTGGVHAVRQLLDDGAVRRLFVADNKKSKNVAALVADARACHVPVETVAFYEIDMMLPGVRHQGIAALSESQEQAANWQDAVAGIDKPLILVLDSIQDPHNLGACLRSALAAGVHAVLIPNNRAADITPAVAKVACGAADVLPIYKVSNLRREVEAMQHQGIWVVGGAGEAAQTIYATDLNLPLAIIVGNEAEGIRHGLREQCDFLARIPIDAAMESLNVSVACGVMLFEARRQRLFAG</sequence>
<dbReference type="Pfam" id="PF08032">
    <property type="entry name" value="SpoU_sub_bind"/>
    <property type="match status" value="1"/>
</dbReference>
<dbReference type="InterPro" id="IPR029028">
    <property type="entry name" value="Alpha/beta_knot_MTases"/>
</dbReference>
<dbReference type="Gene3D" id="3.40.1280.10">
    <property type="match status" value="1"/>
</dbReference>
<dbReference type="GO" id="GO:0003723">
    <property type="term" value="F:RNA binding"/>
    <property type="evidence" value="ECO:0007669"/>
    <property type="project" value="InterPro"/>
</dbReference>
<dbReference type="Pfam" id="PF00588">
    <property type="entry name" value="SpoU_methylase"/>
    <property type="match status" value="1"/>
</dbReference>
<keyword evidence="1 4" id="KW-0489">Methyltransferase</keyword>
<dbReference type="GO" id="GO:0032259">
    <property type="term" value="P:methylation"/>
    <property type="evidence" value="ECO:0007669"/>
    <property type="project" value="UniProtKB-KW"/>
</dbReference>
<dbReference type="OrthoDB" id="9785673at2"/>
<dbReference type="CDD" id="cd18103">
    <property type="entry name" value="SpoU-like_RlmB"/>
    <property type="match status" value="1"/>
</dbReference>
<evidence type="ECO:0000313" key="5">
    <source>
        <dbReference type="Proteomes" id="UP000254572"/>
    </source>
</evidence>
<dbReference type="EC" id="2.1.1.185" evidence="4"/>
<dbReference type="GO" id="GO:0006396">
    <property type="term" value="P:RNA processing"/>
    <property type="evidence" value="ECO:0007669"/>
    <property type="project" value="InterPro"/>
</dbReference>
<proteinExistence type="predicted"/>
<keyword evidence="5" id="KW-1185">Reference proteome</keyword>
<evidence type="ECO:0000313" key="4">
    <source>
        <dbReference type="EMBL" id="SUX22255.1"/>
    </source>
</evidence>
<gene>
    <name evidence="4" type="primary">rlmB</name>
    <name evidence="4" type="ORF">NCTC13294_01206</name>
</gene>